<protein>
    <submittedName>
        <fullName evidence="1">Uncharacterized protein</fullName>
    </submittedName>
</protein>
<sequence length="249" mass="27585">MLNATSPRHRLVEFVRVGEEIKEEGAIRKTIKSVDLLSMWSGNVEAVPLLILLTGSDDGVRQENAELNICRTSAALATLHPRSLDEDFVVHLSRQWGTFESSEERGNQRNARTICNTAANEAQGKQMGKIYAYRRLPVPRCTFLCYRNIDISGTTQAVDNVDRIPVARYWCLCSIKPSTSNGQPRIIASAASENSQGHYYQCPTEDQQHAAKADMITGCQSNFIKANGTAALDQRCNEVEGSPLSHQDT</sequence>
<gene>
    <name evidence="1" type="ORF">SISNIDRAFT_469845</name>
</gene>
<name>A0A164PIP1_9AGAM</name>
<evidence type="ECO:0000313" key="1">
    <source>
        <dbReference type="EMBL" id="KZS88768.1"/>
    </source>
</evidence>
<keyword evidence="2" id="KW-1185">Reference proteome</keyword>
<accession>A0A164PIP1</accession>
<dbReference type="AlphaFoldDB" id="A0A164PIP1"/>
<dbReference type="EMBL" id="KV419433">
    <property type="protein sequence ID" value="KZS88768.1"/>
    <property type="molecule type" value="Genomic_DNA"/>
</dbReference>
<evidence type="ECO:0000313" key="2">
    <source>
        <dbReference type="Proteomes" id="UP000076722"/>
    </source>
</evidence>
<reference evidence="1 2" key="1">
    <citation type="journal article" date="2016" name="Mol. Biol. Evol.">
        <title>Comparative Genomics of Early-Diverging Mushroom-Forming Fungi Provides Insights into the Origins of Lignocellulose Decay Capabilities.</title>
        <authorList>
            <person name="Nagy L.G."/>
            <person name="Riley R."/>
            <person name="Tritt A."/>
            <person name="Adam C."/>
            <person name="Daum C."/>
            <person name="Floudas D."/>
            <person name="Sun H."/>
            <person name="Yadav J.S."/>
            <person name="Pangilinan J."/>
            <person name="Larsson K.H."/>
            <person name="Matsuura K."/>
            <person name="Barry K."/>
            <person name="Labutti K."/>
            <person name="Kuo R."/>
            <person name="Ohm R.A."/>
            <person name="Bhattacharya S.S."/>
            <person name="Shirouzu T."/>
            <person name="Yoshinaga Y."/>
            <person name="Martin F.M."/>
            <person name="Grigoriev I.V."/>
            <person name="Hibbett D.S."/>
        </authorList>
    </citation>
    <scope>NUCLEOTIDE SEQUENCE [LARGE SCALE GENOMIC DNA]</scope>
    <source>
        <strain evidence="1 2">HHB9708</strain>
    </source>
</reference>
<organism evidence="1 2">
    <name type="scientific">Sistotremastrum niveocremeum HHB9708</name>
    <dbReference type="NCBI Taxonomy" id="1314777"/>
    <lineage>
        <taxon>Eukaryota</taxon>
        <taxon>Fungi</taxon>
        <taxon>Dikarya</taxon>
        <taxon>Basidiomycota</taxon>
        <taxon>Agaricomycotina</taxon>
        <taxon>Agaricomycetes</taxon>
        <taxon>Sistotremastrales</taxon>
        <taxon>Sistotremastraceae</taxon>
        <taxon>Sertulicium</taxon>
        <taxon>Sertulicium niveocremeum</taxon>
    </lineage>
</organism>
<proteinExistence type="predicted"/>
<dbReference type="Proteomes" id="UP000076722">
    <property type="component" value="Unassembled WGS sequence"/>
</dbReference>